<name>A0A450S1R9_9GAMM</name>
<protein>
    <submittedName>
        <fullName evidence="2">Uncharacterized protein</fullName>
    </submittedName>
</protein>
<evidence type="ECO:0000256" key="1">
    <source>
        <dbReference type="SAM" id="MobiDB-lite"/>
    </source>
</evidence>
<organism evidence="2">
    <name type="scientific">Candidatus Kentrum sp. FM</name>
    <dbReference type="NCBI Taxonomy" id="2126340"/>
    <lineage>
        <taxon>Bacteria</taxon>
        <taxon>Pseudomonadati</taxon>
        <taxon>Pseudomonadota</taxon>
        <taxon>Gammaproteobacteria</taxon>
        <taxon>Candidatus Kentrum</taxon>
    </lineage>
</organism>
<proteinExistence type="predicted"/>
<dbReference type="AlphaFoldDB" id="A0A450S1R9"/>
<sequence>MRNTINSDRQFLTKKFPDPPRSSSARLVEAIPILTATLPRSLFQHPGIEQFPVQIQLGQGASLASPKLVDIQQTFHPFYHQLDLPPHSIQCRYGVGRQYSWWDGGKYHHPSCQIQSAFAWCVTVFLRIGTKLATGLLDFPLIAIVDTHPVWVITHHHTELVFGLNIRLRLAKDTALLHLWFWFE</sequence>
<gene>
    <name evidence="2" type="ORF">BECKFM1743C_GA0114222_100278</name>
</gene>
<evidence type="ECO:0000313" key="2">
    <source>
        <dbReference type="EMBL" id="VFJ45584.1"/>
    </source>
</evidence>
<dbReference type="EMBL" id="CAADFA010000027">
    <property type="protein sequence ID" value="VFJ45584.1"/>
    <property type="molecule type" value="Genomic_DNA"/>
</dbReference>
<feature type="region of interest" description="Disordered" evidence="1">
    <location>
        <begin position="1"/>
        <end position="22"/>
    </location>
</feature>
<accession>A0A450S1R9</accession>
<feature type="compositionally biased region" description="Polar residues" evidence="1">
    <location>
        <begin position="1"/>
        <end position="10"/>
    </location>
</feature>
<reference evidence="2" key="1">
    <citation type="submission" date="2019-02" db="EMBL/GenBank/DDBJ databases">
        <authorList>
            <person name="Gruber-Vodicka R. H."/>
            <person name="Seah K. B. B."/>
        </authorList>
    </citation>
    <scope>NUCLEOTIDE SEQUENCE</scope>
    <source>
        <strain evidence="2">BECK_BZ165</strain>
    </source>
</reference>